<comment type="caution">
    <text evidence="1">The sequence shown here is derived from an EMBL/GenBank/DDBJ whole genome shotgun (WGS) entry which is preliminary data.</text>
</comment>
<evidence type="ECO:0000313" key="2">
    <source>
        <dbReference type="Proteomes" id="UP000266861"/>
    </source>
</evidence>
<organism evidence="1 2">
    <name type="scientific">Diversispora epigaea</name>
    <dbReference type="NCBI Taxonomy" id="1348612"/>
    <lineage>
        <taxon>Eukaryota</taxon>
        <taxon>Fungi</taxon>
        <taxon>Fungi incertae sedis</taxon>
        <taxon>Mucoromycota</taxon>
        <taxon>Glomeromycotina</taxon>
        <taxon>Glomeromycetes</taxon>
        <taxon>Diversisporales</taxon>
        <taxon>Diversisporaceae</taxon>
        <taxon>Diversispora</taxon>
    </lineage>
</organism>
<dbReference type="EMBL" id="PQFF01000506">
    <property type="protein sequence ID" value="RHZ46659.1"/>
    <property type="molecule type" value="Genomic_DNA"/>
</dbReference>
<sequence>MTFNLAYFNYICSTLIADGSNDVMNPISLYCQCAVIRKGGNKNFHNGEVMNCHLKKVEACRLFKQLIQGVDYLHQTNIGREIQFPYLSKMARDYLAIPATNAPIAIPATNAPIERVFSGETDSQNLIII</sequence>
<evidence type="ECO:0000313" key="1">
    <source>
        <dbReference type="EMBL" id="RHZ46659.1"/>
    </source>
</evidence>
<name>A0A397G9F2_9GLOM</name>
<proteinExistence type="predicted"/>
<accession>A0A397G9F2</accession>
<dbReference type="AlphaFoldDB" id="A0A397G9F2"/>
<gene>
    <name evidence="1" type="ORF">Glove_609g13</name>
</gene>
<reference evidence="1 2" key="1">
    <citation type="submission" date="2018-08" db="EMBL/GenBank/DDBJ databases">
        <title>Genome and evolution of the arbuscular mycorrhizal fungus Diversispora epigaea (formerly Glomus versiforme) and its bacterial endosymbionts.</title>
        <authorList>
            <person name="Sun X."/>
            <person name="Fei Z."/>
            <person name="Harrison M."/>
        </authorList>
    </citation>
    <scope>NUCLEOTIDE SEQUENCE [LARGE SCALE GENOMIC DNA]</scope>
    <source>
        <strain evidence="1 2">IT104</strain>
    </source>
</reference>
<keyword evidence="2" id="KW-1185">Reference proteome</keyword>
<protein>
    <submittedName>
        <fullName evidence="1">Uncharacterized protein</fullName>
    </submittedName>
</protein>
<dbReference type="Proteomes" id="UP000266861">
    <property type="component" value="Unassembled WGS sequence"/>
</dbReference>